<dbReference type="PANTHER" id="PTHR35089">
    <property type="entry name" value="CHAPERONE PROTEIN SKP"/>
    <property type="match status" value="1"/>
</dbReference>
<dbReference type="SMART" id="SM00935">
    <property type="entry name" value="OmpH"/>
    <property type="match status" value="1"/>
</dbReference>
<evidence type="ECO:0000256" key="4">
    <source>
        <dbReference type="SAM" id="SignalP"/>
    </source>
</evidence>
<feature type="coiled-coil region" evidence="3">
    <location>
        <begin position="63"/>
        <end position="112"/>
    </location>
</feature>
<feature type="chain" id="PRO_5046195740" evidence="4">
    <location>
        <begin position="23"/>
        <end position="165"/>
    </location>
</feature>
<dbReference type="RefSeq" id="WP_310024192.1">
    <property type="nucleotide sequence ID" value="NZ_JAVDVI010000001.1"/>
</dbReference>
<proteinExistence type="inferred from homology"/>
<keyword evidence="6" id="KW-1185">Reference proteome</keyword>
<feature type="signal peptide" evidence="4">
    <location>
        <begin position="1"/>
        <end position="22"/>
    </location>
</feature>
<evidence type="ECO:0000256" key="1">
    <source>
        <dbReference type="ARBA" id="ARBA00009091"/>
    </source>
</evidence>
<name>A0ABU1TKP7_9FLAO</name>
<dbReference type="Pfam" id="PF03938">
    <property type="entry name" value="OmpH"/>
    <property type="match status" value="1"/>
</dbReference>
<comment type="caution">
    <text evidence="5">The sequence shown here is derived from an EMBL/GenBank/DDBJ whole genome shotgun (WGS) entry which is preliminary data.</text>
</comment>
<reference evidence="5 6" key="1">
    <citation type="submission" date="2023-07" db="EMBL/GenBank/DDBJ databases">
        <title>Sorghum-associated microbial communities from plants grown in Nebraska, USA.</title>
        <authorList>
            <person name="Schachtman D."/>
        </authorList>
    </citation>
    <scope>NUCLEOTIDE SEQUENCE [LARGE SCALE GENOMIC DNA]</scope>
    <source>
        <strain evidence="5 6">3773</strain>
    </source>
</reference>
<keyword evidence="2 4" id="KW-0732">Signal</keyword>
<comment type="similarity">
    <text evidence="1">Belongs to the Skp family.</text>
</comment>
<sequence>MKQLKTLLLAAVLFFGANQVNAQTKIAHVNVEEIMTKMPAVIDAQKQIEKLSQTYEADFTTMRNELQTKLQKYSTEAEQVTDAINKERSKEVEDMERRIQDFGQNAQKELQQKQMDLMKPIQLKIKASIEKVGKAKGFQYVADMASFILVDGTDLTADVKKDLGF</sequence>
<dbReference type="Proteomes" id="UP001255185">
    <property type="component" value="Unassembled WGS sequence"/>
</dbReference>
<evidence type="ECO:0000313" key="6">
    <source>
        <dbReference type="Proteomes" id="UP001255185"/>
    </source>
</evidence>
<protein>
    <submittedName>
        <fullName evidence="5">Outer membrane protein</fullName>
    </submittedName>
</protein>
<evidence type="ECO:0000256" key="3">
    <source>
        <dbReference type="SAM" id="Coils"/>
    </source>
</evidence>
<evidence type="ECO:0000313" key="5">
    <source>
        <dbReference type="EMBL" id="MDR6966550.1"/>
    </source>
</evidence>
<dbReference type="Gene3D" id="3.30.910.20">
    <property type="entry name" value="Skp domain"/>
    <property type="match status" value="1"/>
</dbReference>
<evidence type="ECO:0000256" key="2">
    <source>
        <dbReference type="ARBA" id="ARBA00022729"/>
    </source>
</evidence>
<dbReference type="SUPFAM" id="SSF111384">
    <property type="entry name" value="OmpH-like"/>
    <property type="match status" value="1"/>
</dbReference>
<gene>
    <name evidence="5" type="ORF">J2X31_000543</name>
</gene>
<accession>A0ABU1TKP7</accession>
<organism evidence="5 6">
    <name type="scientific">Flavobacterium arsenatis</name>
    <dbReference type="NCBI Taxonomy" id="1484332"/>
    <lineage>
        <taxon>Bacteria</taxon>
        <taxon>Pseudomonadati</taxon>
        <taxon>Bacteroidota</taxon>
        <taxon>Flavobacteriia</taxon>
        <taxon>Flavobacteriales</taxon>
        <taxon>Flavobacteriaceae</taxon>
        <taxon>Flavobacterium</taxon>
    </lineage>
</organism>
<dbReference type="InterPro" id="IPR024930">
    <property type="entry name" value="Skp_dom_sf"/>
</dbReference>
<dbReference type="InterPro" id="IPR005632">
    <property type="entry name" value="Chaperone_Skp"/>
</dbReference>
<keyword evidence="3" id="KW-0175">Coiled coil</keyword>
<dbReference type="EMBL" id="JAVDVI010000001">
    <property type="protein sequence ID" value="MDR6966550.1"/>
    <property type="molecule type" value="Genomic_DNA"/>
</dbReference>
<dbReference type="PANTHER" id="PTHR35089:SF1">
    <property type="entry name" value="CHAPERONE PROTEIN SKP"/>
    <property type="match status" value="1"/>
</dbReference>